<evidence type="ECO:0000259" key="1">
    <source>
        <dbReference type="Pfam" id="PF00586"/>
    </source>
</evidence>
<dbReference type="EMBL" id="CP071444">
    <property type="protein sequence ID" value="QSX08381.1"/>
    <property type="molecule type" value="Genomic_DNA"/>
</dbReference>
<dbReference type="InterPro" id="IPR016188">
    <property type="entry name" value="PurM-like_N"/>
</dbReference>
<evidence type="ECO:0000313" key="3">
    <source>
        <dbReference type="Proteomes" id="UP000663499"/>
    </source>
</evidence>
<organism evidence="2 3">
    <name type="scientific">Alkalibacter rhizosphaerae</name>
    <dbReference type="NCBI Taxonomy" id="2815577"/>
    <lineage>
        <taxon>Bacteria</taxon>
        <taxon>Bacillati</taxon>
        <taxon>Bacillota</taxon>
        <taxon>Clostridia</taxon>
        <taxon>Eubacteriales</taxon>
        <taxon>Eubacteriaceae</taxon>
        <taxon>Alkalibacter</taxon>
    </lineage>
</organism>
<name>A0A974XEP8_9FIRM</name>
<protein>
    <submittedName>
        <fullName evidence="2">Selenophosphate synthase</fullName>
    </submittedName>
</protein>
<accession>A0A974XEP8</accession>
<keyword evidence="3" id="KW-1185">Reference proteome</keyword>
<dbReference type="RefSeq" id="WP_207299723.1">
    <property type="nucleotide sequence ID" value="NZ_CP071444.1"/>
</dbReference>
<dbReference type="KEGG" id="alka:J0B03_11410"/>
<proteinExistence type="predicted"/>
<dbReference type="Proteomes" id="UP000663499">
    <property type="component" value="Chromosome"/>
</dbReference>
<dbReference type="Pfam" id="PF00586">
    <property type="entry name" value="AIRS"/>
    <property type="match status" value="1"/>
</dbReference>
<evidence type="ECO:0000313" key="2">
    <source>
        <dbReference type="EMBL" id="QSX08381.1"/>
    </source>
</evidence>
<feature type="domain" description="PurM-like N-terminal" evidence="1">
    <location>
        <begin position="10"/>
        <end position="122"/>
    </location>
</feature>
<gene>
    <name evidence="2" type="ORF">J0B03_11410</name>
</gene>
<reference evidence="2" key="1">
    <citation type="submission" date="2021-03" db="EMBL/GenBank/DDBJ databases">
        <title>Alkalibacter marinus sp. nov., isolated from tidal flat sediment.</title>
        <authorList>
            <person name="Namirimu T."/>
            <person name="Yang J.-A."/>
            <person name="Yang S.-H."/>
            <person name="Kim Y.-J."/>
            <person name="Kwon K.K."/>
        </authorList>
    </citation>
    <scope>NUCLEOTIDE SEQUENCE</scope>
    <source>
        <strain evidence="2">ES005</strain>
    </source>
</reference>
<sequence>MEFYKYRDLQCTRLDEHSELVVACDSLGGIGPMDLDLVSCPAEISGYFTAMVVLAELLAYGAVPTLVVDNLCFSMEPYGKDALKGIQRALEESGYPHCPVTGSTEDNIPVRQTAMGMTILGVASIKQRKKRILQSGDSCYLVGIPLVGNQVLKNLGNIKTLEHLALFNQLEWIGDLLPVGSKGVRAEMLEMGRTHSKEWQLEEVESDLLERSAGPATCFLIAGNENRLKDAFQKHELQAIKTGIVR</sequence>
<dbReference type="AlphaFoldDB" id="A0A974XEP8"/>